<dbReference type="EMBL" id="LN679102">
    <property type="protein sequence ID" value="CEL57837.1"/>
    <property type="molecule type" value="Genomic_DNA"/>
</dbReference>
<dbReference type="Proteomes" id="UP000059188">
    <property type="component" value="Unassembled WGS sequence"/>
</dbReference>
<dbReference type="SUPFAM" id="SSF54719">
    <property type="entry name" value="Fe,Mn superoxide dismutase (SOD), C-terminal domain"/>
    <property type="match status" value="1"/>
</dbReference>
<feature type="domain" description="Manganese/iron superoxide dismutase C-terminal" evidence="2">
    <location>
        <begin position="287"/>
        <end position="336"/>
    </location>
</feature>
<dbReference type="SUPFAM" id="SSF46609">
    <property type="entry name" value="Fe,Mn superoxide dismutase (SOD), N-terminal domain"/>
    <property type="match status" value="1"/>
</dbReference>
<accession>A0A0B7FNT1</accession>
<feature type="compositionally biased region" description="Polar residues" evidence="1">
    <location>
        <begin position="253"/>
        <end position="270"/>
    </location>
</feature>
<dbReference type="AlphaFoldDB" id="A0A0B7FNT1"/>
<proteinExistence type="predicted"/>
<feature type="compositionally biased region" description="Low complexity" evidence="1">
    <location>
        <begin position="217"/>
        <end position="237"/>
    </location>
</feature>
<dbReference type="EC" id="1.15.1.1" evidence="3"/>
<feature type="domain" description="Manganese/iron superoxide dismutase C-terminal" evidence="2">
    <location>
        <begin position="140"/>
        <end position="197"/>
    </location>
</feature>
<dbReference type="InterPro" id="IPR036314">
    <property type="entry name" value="SOD_C_sf"/>
</dbReference>
<reference evidence="3 4" key="1">
    <citation type="submission" date="2014-11" db="EMBL/GenBank/DDBJ databases">
        <authorList>
            <person name="Wibberg Daniel"/>
        </authorList>
    </citation>
    <scope>NUCLEOTIDE SEQUENCE [LARGE SCALE GENOMIC DNA]</scope>
    <source>
        <strain evidence="3">Rhizoctonia solani AG1-IB 7/3/14</strain>
    </source>
</reference>
<dbReference type="STRING" id="1108050.A0A0B7FNT1"/>
<dbReference type="PANTHER" id="PTHR42769">
    <property type="entry name" value="SUPEROXIDE DISMUTASE"/>
    <property type="match status" value="1"/>
</dbReference>
<dbReference type="PANTHER" id="PTHR42769:SF3">
    <property type="entry name" value="SUPEROXIDE DISMUTASE [FE] 2, CHLOROPLASTIC"/>
    <property type="match status" value="1"/>
</dbReference>
<dbReference type="GO" id="GO:0004784">
    <property type="term" value="F:superoxide dismutase activity"/>
    <property type="evidence" value="ECO:0007669"/>
    <property type="project" value="UniProtKB-EC"/>
</dbReference>
<protein>
    <submittedName>
        <fullName evidence="3">Superoxide dismutase, Fe-Mn family</fullName>
        <ecNumber evidence="3">1.15.1.1</ecNumber>
    </submittedName>
</protein>
<evidence type="ECO:0000256" key="1">
    <source>
        <dbReference type="SAM" id="MobiDB-lite"/>
    </source>
</evidence>
<name>A0A0B7FNT1_THACB</name>
<keyword evidence="4" id="KW-1185">Reference proteome</keyword>
<dbReference type="OrthoDB" id="275227at2759"/>
<evidence type="ECO:0000313" key="3">
    <source>
        <dbReference type="EMBL" id="CEL57837.1"/>
    </source>
</evidence>
<dbReference type="Pfam" id="PF02777">
    <property type="entry name" value="Sod_Fe_C"/>
    <property type="match status" value="2"/>
</dbReference>
<keyword evidence="3" id="KW-0560">Oxidoreductase</keyword>
<dbReference type="Gene3D" id="3.55.40.20">
    <property type="entry name" value="Iron/manganese superoxide dismutase, C-terminal domain"/>
    <property type="match status" value="1"/>
</dbReference>
<dbReference type="GO" id="GO:0046872">
    <property type="term" value="F:metal ion binding"/>
    <property type="evidence" value="ECO:0007669"/>
    <property type="project" value="InterPro"/>
</dbReference>
<evidence type="ECO:0000313" key="4">
    <source>
        <dbReference type="Proteomes" id="UP000059188"/>
    </source>
</evidence>
<organism evidence="3 4">
    <name type="scientific">Thanatephorus cucumeris (strain AG1-IB / isolate 7/3/14)</name>
    <name type="common">Lettuce bottom rot fungus</name>
    <name type="synonym">Rhizoctonia solani</name>
    <dbReference type="NCBI Taxonomy" id="1108050"/>
    <lineage>
        <taxon>Eukaryota</taxon>
        <taxon>Fungi</taxon>
        <taxon>Dikarya</taxon>
        <taxon>Basidiomycota</taxon>
        <taxon>Agaricomycotina</taxon>
        <taxon>Agaricomycetes</taxon>
        <taxon>Cantharellales</taxon>
        <taxon>Ceratobasidiaceae</taxon>
        <taxon>Rhizoctonia</taxon>
        <taxon>Rhizoctonia solani AG-1</taxon>
    </lineage>
</organism>
<gene>
    <name evidence="3" type="ORF">RSOLAG1IB_02581</name>
</gene>
<dbReference type="InterPro" id="IPR019832">
    <property type="entry name" value="Mn/Fe_SOD_C"/>
</dbReference>
<dbReference type="InterPro" id="IPR036324">
    <property type="entry name" value="Mn/Fe_SOD_N_sf"/>
</dbReference>
<evidence type="ECO:0000259" key="2">
    <source>
        <dbReference type="Pfam" id="PF02777"/>
    </source>
</evidence>
<feature type="region of interest" description="Disordered" evidence="1">
    <location>
        <begin position="205"/>
        <end position="275"/>
    </location>
</feature>
<sequence>MMNRCLARSLRSVRTSKPASRFLPRYVSTSTDRPSVGLHTRRELEYPLENGVGGFLTPEGLRTIAVDWQEGLLNRLNDEVKDTELAGQSVMQTLISTASEKSASLAFIYASQALNNSFFLDNLKPLGQNETSHEASISPALSQRIKIDFGSLTHLKSTVSAAALGMSSSGWVWLVQDASGALGVVPTFGAGTVLVRNRKHRAPTFTSIVGESSDPRSYPSSTDASPTPSAASPLSGTKTPRTPQGTAAEKSRTPPSRSYTNGLSQHQGPSYNPGDINNIINQAHVTDLTKIGDVLNPLFCISVHEHAWMSSGYGVWGKEPYLKQFWTALDWEKVSRIHEYWLGSTIEHQL</sequence>